<evidence type="ECO:0000313" key="1">
    <source>
        <dbReference type="EMBL" id="KKL06121.1"/>
    </source>
</evidence>
<dbReference type="AlphaFoldDB" id="A0A0F9CK82"/>
<sequence>MDIFIQESIRLKKREQNDVARQFFGAGYGGFGLSKKYRCELCGEEIEAPSPRLAALYHRHKHPEFEEAFRKAGLLELWEAEG</sequence>
<reference evidence="1" key="1">
    <citation type="journal article" date="2015" name="Nature">
        <title>Complex archaea that bridge the gap between prokaryotes and eukaryotes.</title>
        <authorList>
            <person name="Spang A."/>
            <person name="Saw J.H."/>
            <person name="Jorgensen S.L."/>
            <person name="Zaremba-Niedzwiedzka K."/>
            <person name="Martijn J."/>
            <person name="Lind A.E."/>
            <person name="van Eijk R."/>
            <person name="Schleper C."/>
            <person name="Guy L."/>
            <person name="Ettema T.J."/>
        </authorList>
    </citation>
    <scope>NUCLEOTIDE SEQUENCE</scope>
</reference>
<name>A0A0F9CK82_9ZZZZ</name>
<organism evidence="1">
    <name type="scientific">marine sediment metagenome</name>
    <dbReference type="NCBI Taxonomy" id="412755"/>
    <lineage>
        <taxon>unclassified sequences</taxon>
        <taxon>metagenomes</taxon>
        <taxon>ecological metagenomes</taxon>
    </lineage>
</organism>
<comment type="caution">
    <text evidence="1">The sequence shown here is derived from an EMBL/GenBank/DDBJ whole genome shotgun (WGS) entry which is preliminary data.</text>
</comment>
<proteinExistence type="predicted"/>
<gene>
    <name evidence="1" type="ORF">LCGC14_2599220</name>
</gene>
<accession>A0A0F9CK82</accession>
<protein>
    <submittedName>
        <fullName evidence="1">Uncharacterized protein</fullName>
    </submittedName>
</protein>
<dbReference type="EMBL" id="LAZR01043838">
    <property type="protein sequence ID" value="KKL06121.1"/>
    <property type="molecule type" value="Genomic_DNA"/>
</dbReference>